<dbReference type="NCBIfam" id="TIGR01031">
    <property type="entry name" value="rpmF_bact"/>
    <property type="match status" value="1"/>
</dbReference>
<gene>
    <name evidence="5 7" type="primary">rpmF</name>
    <name evidence="7" type="ORF">WOB96_01500</name>
</gene>
<dbReference type="PANTHER" id="PTHR35534:SF1">
    <property type="entry name" value="LARGE RIBOSOMAL SUBUNIT PROTEIN BL32"/>
    <property type="match status" value="1"/>
</dbReference>
<dbReference type="SUPFAM" id="SSF57829">
    <property type="entry name" value="Zn-binding ribosomal proteins"/>
    <property type="match status" value="1"/>
</dbReference>
<dbReference type="InterPro" id="IPR044957">
    <property type="entry name" value="Ribosomal_bL32_bact"/>
</dbReference>
<evidence type="ECO:0000256" key="3">
    <source>
        <dbReference type="ARBA" id="ARBA00023274"/>
    </source>
</evidence>
<dbReference type="Proteomes" id="UP001446205">
    <property type="component" value="Unassembled WGS sequence"/>
</dbReference>
<evidence type="ECO:0000313" key="7">
    <source>
        <dbReference type="EMBL" id="MEK8088429.1"/>
    </source>
</evidence>
<keyword evidence="8" id="KW-1185">Reference proteome</keyword>
<sequence>MAVPQSKTSASRRGMRRAHDHLDSKSLAQCANCGATKRPHHVCQQCGHYKGRAVLNKTAGE</sequence>
<dbReference type="InterPro" id="IPR002677">
    <property type="entry name" value="Ribosomal_bL32"/>
</dbReference>
<dbReference type="RefSeq" id="WP_341369492.1">
    <property type="nucleotide sequence ID" value="NZ_JBBPCO010000001.1"/>
</dbReference>
<dbReference type="InterPro" id="IPR011332">
    <property type="entry name" value="Ribosomal_zn-bd"/>
</dbReference>
<keyword evidence="2 5" id="KW-0689">Ribosomal protein</keyword>
<evidence type="ECO:0000313" key="8">
    <source>
        <dbReference type="Proteomes" id="UP001446205"/>
    </source>
</evidence>
<comment type="similarity">
    <text evidence="1 5">Belongs to the bacterial ribosomal protein bL32 family.</text>
</comment>
<organism evidence="7 8">
    <name type="scientific">Thermithiobacillus plumbiphilus</name>
    <dbReference type="NCBI Taxonomy" id="1729899"/>
    <lineage>
        <taxon>Bacteria</taxon>
        <taxon>Pseudomonadati</taxon>
        <taxon>Pseudomonadota</taxon>
        <taxon>Acidithiobacillia</taxon>
        <taxon>Acidithiobacillales</taxon>
        <taxon>Thermithiobacillaceae</taxon>
        <taxon>Thermithiobacillus</taxon>
    </lineage>
</organism>
<evidence type="ECO:0000256" key="4">
    <source>
        <dbReference type="ARBA" id="ARBA00035178"/>
    </source>
</evidence>
<feature type="compositionally biased region" description="Polar residues" evidence="6">
    <location>
        <begin position="1"/>
        <end position="11"/>
    </location>
</feature>
<dbReference type="HAMAP" id="MF_00340">
    <property type="entry name" value="Ribosomal_bL32"/>
    <property type="match status" value="1"/>
</dbReference>
<keyword evidence="3 5" id="KW-0687">Ribonucleoprotein</keyword>
<dbReference type="GO" id="GO:0005840">
    <property type="term" value="C:ribosome"/>
    <property type="evidence" value="ECO:0007669"/>
    <property type="project" value="UniProtKB-KW"/>
</dbReference>
<evidence type="ECO:0000256" key="1">
    <source>
        <dbReference type="ARBA" id="ARBA00008560"/>
    </source>
</evidence>
<dbReference type="PANTHER" id="PTHR35534">
    <property type="entry name" value="50S RIBOSOMAL PROTEIN L32"/>
    <property type="match status" value="1"/>
</dbReference>
<name>A0ABU9D4D8_9PROT</name>
<evidence type="ECO:0000256" key="2">
    <source>
        <dbReference type="ARBA" id="ARBA00022980"/>
    </source>
</evidence>
<accession>A0ABU9D4D8</accession>
<comment type="caution">
    <text evidence="7">The sequence shown here is derived from an EMBL/GenBank/DDBJ whole genome shotgun (WGS) entry which is preliminary data.</text>
</comment>
<dbReference type="EMBL" id="JBBPCO010000001">
    <property type="protein sequence ID" value="MEK8088429.1"/>
    <property type="molecule type" value="Genomic_DNA"/>
</dbReference>
<protein>
    <recommendedName>
        <fullName evidence="4 5">Large ribosomal subunit protein bL32</fullName>
    </recommendedName>
</protein>
<dbReference type="Pfam" id="PF01783">
    <property type="entry name" value="Ribosomal_L32p"/>
    <property type="match status" value="1"/>
</dbReference>
<proteinExistence type="inferred from homology"/>
<reference evidence="7 8" key="1">
    <citation type="submission" date="2024-04" db="EMBL/GenBank/DDBJ databases">
        <authorList>
            <person name="Abashina T."/>
            <person name="Shaikin A."/>
        </authorList>
    </citation>
    <scope>NUCLEOTIDE SEQUENCE [LARGE SCALE GENOMIC DNA]</scope>
    <source>
        <strain evidence="7 8">AAFK</strain>
    </source>
</reference>
<evidence type="ECO:0000256" key="6">
    <source>
        <dbReference type="SAM" id="MobiDB-lite"/>
    </source>
</evidence>
<feature type="region of interest" description="Disordered" evidence="6">
    <location>
        <begin position="1"/>
        <end position="22"/>
    </location>
</feature>
<dbReference type="Gene3D" id="1.20.5.640">
    <property type="entry name" value="Single helix bin"/>
    <property type="match status" value="1"/>
</dbReference>
<evidence type="ECO:0000256" key="5">
    <source>
        <dbReference type="HAMAP-Rule" id="MF_00340"/>
    </source>
</evidence>